<keyword evidence="8" id="KW-1185">Reference proteome</keyword>
<evidence type="ECO:0000313" key="8">
    <source>
        <dbReference type="Proteomes" id="UP001318860"/>
    </source>
</evidence>
<dbReference type="Pfam" id="PF00072">
    <property type="entry name" value="Response_reg"/>
    <property type="match status" value="1"/>
</dbReference>
<keyword evidence="4" id="KW-0597">Phosphoprotein</keyword>
<feature type="domain" description="Response regulatory" evidence="6">
    <location>
        <begin position="1"/>
        <end position="126"/>
    </location>
</feature>
<protein>
    <recommendedName>
        <fullName evidence="6">Response regulatory domain-containing protein</fullName>
    </recommendedName>
</protein>
<proteinExistence type="predicted"/>
<dbReference type="PROSITE" id="PS50110">
    <property type="entry name" value="RESPONSE_REGULATORY"/>
    <property type="match status" value="1"/>
</dbReference>
<dbReference type="InterPro" id="IPR001789">
    <property type="entry name" value="Sig_transdc_resp-reg_receiver"/>
</dbReference>
<dbReference type="SUPFAM" id="SSF52172">
    <property type="entry name" value="CheY-like"/>
    <property type="match status" value="1"/>
</dbReference>
<evidence type="ECO:0000256" key="4">
    <source>
        <dbReference type="PROSITE-ProRule" id="PRU00169"/>
    </source>
</evidence>
<gene>
    <name evidence="7" type="ORF">DH2020_027472</name>
</gene>
<feature type="region of interest" description="Disordered" evidence="5">
    <location>
        <begin position="153"/>
        <end position="187"/>
    </location>
</feature>
<dbReference type="Gene3D" id="3.40.50.2300">
    <property type="match status" value="1"/>
</dbReference>
<dbReference type="EMBL" id="JABTTQ020000644">
    <property type="protein sequence ID" value="KAK6138786.1"/>
    <property type="molecule type" value="Genomic_DNA"/>
</dbReference>
<dbReference type="Proteomes" id="UP001318860">
    <property type="component" value="Unassembled WGS sequence"/>
</dbReference>
<evidence type="ECO:0000256" key="5">
    <source>
        <dbReference type="SAM" id="MobiDB-lite"/>
    </source>
</evidence>
<feature type="region of interest" description="Disordered" evidence="5">
    <location>
        <begin position="388"/>
        <end position="408"/>
    </location>
</feature>
<dbReference type="SMART" id="SM00448">
    <property type="entry name" value="REC"/>
    <property type="match status" value="1"/>
</dbReference>
<dbReference type="InterPro" id="IPR011006">
    <property type="entry name" value="CheY-like_superfamily"/>
</dbReference>
<accession>A0ABR0VU39</accession>
<evidence type="ECO:0000256" key="1">
    <source>
        <dbReference type="ARBA" id="ARBA00023012"/>
    </source>
</evidence>
<evidence type="ECO:0000259" key="6">
    <source>
        <dbReference type="PROSITE" id="PS50110"/>
    </source>
</evidence>
<dbReference type="PANTHER" id="PTHR43874:SF67">
    <property type="entry name" value="TWO-COMPONENT RESPONSE REGULATOR ARR2"/>
    <property type="match status" value="1"/>
</dbReference>
<evidence type="ECO:0000313" key="7">
    <source>
        <dbReference type="EMBL" id="KAK6138786.1"/>
    </source>
</evidence>
<keyword evidence="2" id="KW-0805">Transcription regulation</keyword>
<dbReference type="PANTHER" id="PTHR43874">
    <property type="entry name" value="TWO-COMPONENT RESPONSE REGULATOR"/>
    <property type="match status" value="1"/>
</dbReference>
<name>A0ABR0VU39_REHGL</name>
<evidence type="ECO:0000256" key="3">
    <source>
        <dbReference type="ARBA" id="ARBA00023163"/>
    </source>
</evidence>
<keyword evidence="3" id="KW-0804">Transcription</keyword>
<dbReference type="CDD" id="cd17584">
    <property type="entry name" value="REC_typeB_ARR-like"/>
    <property type="match status" value="1"/>
</dbReference>
<dbReference type="Gene3D" id="1.10.10.60">
    <property type="entry name" value="Homeodomain-like"/>
    <property type="match status" value="1"/>
</dbReference>
<sequence>MKPLPFTSSNASWKSGDGVSDQFPAHLRVLVVDDDPTCLRILEKMLKNCLDEGDNRNAYDIVISDVHIPGMDGFRLLEHVGLEMDLPVITDDSKSEVMKGVTHGACDYLIKPVRMEALKNIWRHVVRKKKHEWKEKDFEQWGSVDDERQQKLAEDVDYSSSANEGDWKNSKKRKDEEDEADERDDTSTLKKPRVVWSVELHQQFVTVVNQLGIDSRSQSNSLIMPMVQLQSRTQNLNDTNVGQSVLGRNGVGNVCGQQYTSVSQPSPVVDFSSQSREFQGNSFPVVRNSGMSKRQDEVNAEVKGSRSFVPNYNVFDGGVNQNRNQNWCLQNIGSTFEGPQQSYVRGGLDVSPSVLIQQRFPSNQESGQSRIPSVNKAAVSVGEGFGNTPNVGPQLNSSFSDNSFRIKG</sequence>
<feature type="compositionally biased region" description="Basic and acidic residues" evidence="5">
    <location>
        <begin position="165"/>
        <end position="175"/>
    </location>
</feature>
<reference evidence="7 8" key="1">
    <citation type="journal article" date="2021" name="Comput. Struct. Biotechnol. J.">
        <title>De novo genome assembly of the potent medicinal plant Rehmannia glutinosa using nanopore technology.</title>
        <authorList>
            <person name="Ma L."/>
            <person name="Dong C."/>
            <person name="Song C."/>
            <person name="Wang X."/>
            <person name="Zheng X."/>
            <person name="Niu Y."/>
            <person name="Chen S."/>
            <person name="Feng W."/>
        </authorList>
    </citation>
    <scope>NUCLEOTIDE SEQUENCE [LARGE SCALE GENOMIC DNA]</scope>
    <source>
        <strain evidence="7">DH-2019</strain>
    </source>
</reference>
<keyword evidence="1" id="KW-0902">Two-component regulatory system</keyword>
<comment type="caution">
    <text evidence="7">The sequence shown here is derived from an EMBL/GenBank/DDBJ whole genome shotgun (WGS) entry which is preliminary data.</text>
</comment>
<dbReference type="InterPro" id="IPR045279">
    <property type="entry name" value="ARR-like"/>
</dbReference>
<feature type="modified residue" description="4-aspartylphosphate" evidence="4">
    <location>
        <position position="65"/>
    </location>
</feature>
<evidence type="ECO:0000256" key="2">
    <source>
        <dbReference type="ARBA" id="ARBA00023015"/>
    </source>
</evidence>
<organism evidence="7 8">
    <name type="scientific">Rehmannia glutinosa</name>
    <name type="common">Chinese foxglove</name>
    <dbReference type="NCBI Taxonomy" id="99300"/>
    <lineage>
        <taxon>Eukaryota</taxon>
        <taxon>Viridiplantae</taxon>
        <taxon>Streptophyta</taxon>
        <taxon>Embryophyta</taxon>
        <taxon>Tracheophyta</taxon>
        <taxon>Spermatophyta</taxon>
        <taxon>Magnoliopsida</taxon>
        <taxon>eudicotyledons</taxon>
        <taxon>Gunneridae</taxon>
        <taxon>Pentapetalae</taxon>
        <taxon>asterids</taxon>
        <taxon>lamiids</taxon>
        <taxon>Lamiales</taxon>
        <taxon>Orobanchaceae</taxon>
        <taxon>Rehmannieae</taxon>
        <taxon>Rehmannia</taxon>
    </lineage>
</organism>